<evidence type="ECO:0000313" key="2">
    <source>
        <dbReference type="EMBL" id="SBT85775.1"/>
    </source>
</evidence>
<gene>
    <name evidence="2" type="primary">PmUG01_00058100</name>
    <name evidence="2" type="ORF">PMUG01_00058100</name>
</gene>
<accession>A0A1D3JHG4</accession>
<sequence>MDSCFSSNYDSLGSYSIEVTLIPYFKIIKKEIIQKINSLINVNNKDNFREGCRYLANYLIENSNPPQLYKDLKRTWKGAINFWLKNHYKKLDKYGGCPLILDEKDKEILELKYEELDFCEKKKRDFDEIDKLRKISKDSGIYRSMCNAYNEWIEQKNNYFEHRKSIFKTCYGTKGQKKRKRGRSGFICDLMNPQTFQIISNCPPPNVLPPRKAEPAKADIDSQKRDQEKHEESTIPHESPKQDKQTHPTERTGTKGIDQNLDHNQNVQKTERDLEPPVQLEIQTQEQVSSLESSPKENDPNPEDSLQSETPSLSPNSESSREVSGVSIPSPQYSLIIKRDNSSEYNQSPKILKSPSSALFALLRMLKKKKKINKKYVKFLRILIPSSRTRRSELLTQGYLEHPKYGDEEIIKKLKIHECNMIKKVNTLNQKNERTKTIIEVHFEVLEAYRKEEWECKKGEFLEICLDVLTKERYETHSNLTNDDLIMKNDKSCDHIEKQEILWNKWIERHKNISDKFKKVDWFNNLKNDWKKEKSYIKRMEELKNKSSNEYKNVLFLEREKDVWRRWISEKGNILKQYIDLNWFNELSEVNQNILDEYKNEEKSNDVSLINIEELEHRKNYEELYKYIKTKLLSKLCILVLMTILEECKKEEYIEDRELHLDNSINERKIKKNSEKIPEISDKFIEKYSNVYENSKNSNIHNNIEENFFREKMNDWIGEEVTYVNSIESLSNIDKYYNSSS</sequence>
<evidence type="ECO:0000313" key="3">
    <source>
        <dbReference type="Proteomes" id="UP000219813"/>
    </source>
</evidence>
<dbReference type="AlphaFoldDB" id="A0A1D3JHG4"/>
<dbReference type="OrthoDB" id="383264at2759"/>
<dbReference type="GeneID" id="39866044"/>
<dbReference type="VEuPathDB" id="PlasmoDB:PmUG01_00058100"/>
<dbReference type="Proteomes" id="UP000219813">
    <property type="component" value="Unassembled WGS sequence"/>
</dbReference>
<keyword evidence="3" id="KW-1185">Reference proteome</keyword>
<proteinExistence type="predicted"/>
<evidence type="ECO:0000256" key="1">
    <source>
        <dbReference type="SAM" id="MobiDB-lite"/>
    </source>
</evidence>
<organism evidence="2 3">
    <name type="scientific">Plasmodium malariae</name>
    <dbReference type="NCBI Taxonomy" id="5858"/>
    <lineage>
        <taxon>Eukaryota</taxon>
        <taxon>Sar</taxon>
        <taxon>Alveolata</taxon>
        <taxon>Apicomplexa</taxon>
        <taxon>Aconoidasida</taxon>
        <taxon>Haemosporida</taxon>
        <taxon>Plasmodiidae</taxon>
        <taxon>Plasmodium</taxon>
        <taxon>Plasmodium (Plasmodium)</taxon>
    </lineage>
</organism>
<feature type="compositionally biased region" description="Basic and acidic residues" evidence="1">
    <location>
        <begin position="211"/>
        <end position="253"/>
    </location>
</feature>
<protein>
    <submittedName>
        <fullName evidence="2">STP1 protein</fullName>
    </submittedName>
</protein>
<dbReference type="RefSeq" id="XP_028859102.1">
    <property type="nucleotide sequence ID" value="XM_029004822.1"/>
</dbReference>
<feature type="region of interest" description="Disordered" evidence="1">
    <location>
        <begin position="199"/>
        <end position="263"/>
    </location>
</feature>
<reference evidence="2 3" key="1">
    <citation type="submission" date="2016-06" db="EMBL/GenBank/DDBJ databases">
        <authorList>
            <consortium name="Pathogen Informatics"/>
        </authorList>
    </citation>
    <scope>NUCLEOTIDE SEQUENCE [LARGE SCALE GENOMIC DNA]</scope>
</reference>
<dbReference type="EMBL" id="FLRL01000025">
    <property type="protein sequence ID" value="SBT85775.1"/>
    <property type="molecule type" value="Genomic_DNA"/>
</dbReference>
<feature type="compositionally biased region" description="Polar residues" evidence="1">
    <location>
        <begin position="304"/>
        <end position="318"/>
    </location>
</feature>
<dbReference type="KEGG" id="pmal:PMUG01_00058100"/>
<name>A0A1D3JHG4_PLAMA</name>
<feature type="region of interest" description="Disordered" evidence="1">
    <location>
        <begin position="285"/>
        <end position="327"/>
    </location>
</feature>